<evidence type="ECO:0000313" key="3">
    <source>
        <dbReference type="Proteomes" id="UP000504607"/>
    </source>
</evidence>
<proteinExistence type="predicted"/>
<accession>A0A8N4I5K3</accession>
<dbReference type="InterPro" id="IPR011009">
    <property type="entry name" value="Kinase-like_dom_sf"/>
</dbReference>
<evidence type="ECO:0000256" key="1">
    <source>
        <dbReference type="ARBA" id="ARBA00022741"/>
    </source>
</evidence>
<dbReference type="AlphaFoldDB" id="A0A8N4I5K3"/>
<evidence type="ECO:0000313" key="4">
    <source>
        <dbReference type="RefSeq" id="XP_029116846.1"/>
    </source>
</evidence>
<keyword evidence="2" id="KW-0067">ATP-binding</keyword>
<dbReference type="Proteomes" id="UP000504607">
    <property type="component" value="Unplaced"/>
</dbReference>
<protein>
    <submittedName>
        <fullName evidence="4">Cyclin-dependent kinase F-3-like isoform X1</fullName>
    </submittedName>
</protein>
<organism evidence="3 4">
    <name type="scientific">Elaeis guineensis var. tenera</name>
    <name type="common">Oil palm</name>
    <dbReference type="NCBI Taxonomy" id="51953"/>
    <lineage>
        <taxon>Eukaryota</taxon>
        <taxon>Viridiplantae</taxon>
        <taxon>Streptophyta</taxon>
        <taxon>Embryophyta</taxon>
        <taxon>Tracheophyta</taxon>
        <taxon>Spermatophyta</taxon>
        <taxon>Magnoliopsida</taxon>
        <taxon>Liliopsida</taxon>
        <taxon>Arecaceae</taxon>
        <taxon>Arecoideae</taxon>
        <taxon>Cocoseae</taxon>
        <taxon>Elaeidinae</taxon>
        <taxon>Elaeis</taxon>
    </lineage>
</organism>
<dbReference type="OrthoDB" id="2158884at2759"/>
<keyword evidence="3" id="KW-1185">Reference proteome</keyword>
<reference evidence="4" key="1">
    <citation type="submission" date="2025-08" db="UniProtKB">
        <authorList>
            <consortium name="RefSeq"/>
        </authorList>
    </citation>
    <scope>IDENTIFICATION</scope>
</reference>
<dbReference type="SUPFAM" id="SSF56112">
    <property type="entry name" value="Protein kinase-like (PK-like)"/>
    <property type="match status" value="1"/>
</dbReference>
<dbReference type="GO" id="GO:0005524">
    <property type="term" value="F:ATP binding"/>
    <property type="evidence" value="ECO:0007669"/>
    <property type="project" value="UniProtKB-KW"/>
</dbReference>
<name>A0A8N4I5K3_ELAGV</name>
<dbReference type="PANTHER" id="PTHR24055">
    <property type="entry name" value="MITOGEN-ACTIVATED PROTEIN KINASE"/>
    <property type="match status" value="1"/>
</dbReference>
<sequence length="256" mass="28915">MFRTLSSFFRVVSIFCYSETDQIYKICNVLGTPDSTIWPEWMDLSQSINFNFFQILPANLSEIIPNASLEAIDLILQLCSWDPQKRPTAEQSLQHPFFHVGTWVPGPLQDPFYPKINETGPNPNLELNLWDFGTKSDDCFLGLTLAVKPSVSNIDVNHVSQHHREEFLVYSGYQENPRHSEFWPLTSSNGTMNDVSTMPSLSSSYLVNSQPSLQTVGVPESSAFSFASQQPNLLDRCSFGPMMTISSSIQQGHFFE</sequence>
<dbReference type="RefSeq" id="XP_029116846.1">
    <property type="nucleotide sequence ID" value="XM_029261013.1"/>
</dbReference>
<dbReference type="InterPro" id="IPR050117">
    <property type="entry name" value="MAPK"/>
</dbReference>
<keyword evidence="1" id="KW-0547">Nucleotide-binding</keyword>
<gene>
    <name evidence="4" type="primary">LOC105032398</name>
</gene>
<dbReference type="Gene3D" id="1.10.510.10">
    <property type="entry name" value="Transferase(Phosphotransferase) domain 1"/>
    <property type="match status" value="1"/>
</dbReference>
<dbReference type="KEGG" id="egu:105032398"/>
<evidence type="ECO:0000256" key="2">
    <source>
        <dbReference type="ARBA" id="ARBA00022840"/>
    </source>
</evidence>